<comment type="caution">
    <text evidence="2">The sequence shown here is derived from an EMBL/GenBank/DDBJ whole genome shotgun (WGS) entry which is preliminary data.</text>
</comment>
<protein>
    <recommendedName>
        <fullName evidence="4">DUF4136 domain-containing protein</fullName>
    </recommendedName>
</protein>
<accession>A0ABS5VM65</accession>
<organism evidence="2 3">
    <name type="scientific">Chryseosolibacter indicus</name>
    <dbReference type="NCBI Taxonomy" id="2782351"/>
    <lineage>
        <taxon>Bacteria</taxon>
        <taxon>Pseudomonadati</taxon>
        <taxon>Bacteroidota</taxon>
        <taxon>Cytophagia</taxon>
        <taxon>Cytophagales</taxon>
        <taxon>Chryseotaleaceae</taxon>
        <taxon>Chryseosolibacter</taxon>
    </lineage>
</organism>
<evidence type="ECO:0008006" key="4">
    <source>
        <dbReference type="Google" id="ProtNLM"/>
    </source>
</evidence>
<reference evidence="2 3" key="1">
    <citation type="submission" date="2021-05" db="EMBL/GenBank/DDBJ databases">
        <title>A Polyphasic approach of four new species of the genus Ohtaekwangia: Ohtaekwangia histidinii sp. nov., Ohtaekwangia cretensis sp. nov., Ohtaekwangia indiensis sp. nov., Ohtaekwangia reichenbachii sp. nov. from diverse environment.</title>
        <authorList>
            <person name="Octaviana S."/>
        </authorList>
    </citation>
    <scope>NUCLEOTIDE SEQUENCE [LARGE SCALE GENOMIC DNA]</scope>
    <source>
        <strain evidence="2 3">PWU20</strain>
    </source>
</reference>
<evidence type="ECO:0000313" key="3">
    <source>
        <dbReference type="Proteomes" id="UP000772618"/>
    </source>
</evidence>
<sequence>MQRKRIVLYAVLVFCFAACQPATEITGSWKNTNATANNQRFNTILVTALTARTNVRQQVERDIAAALEKRGYKTVKSFDVLPPFTEGKTPDKEVLFSKINQTGANAIMTVALIDKETENRYVPGSTGYAPVPRFGYYGSFWGYYNTWFPTLYSPGYYEEDKVYFIETNLYNARTEELLWSGQSETYNPSSLDSFSREFAQVVVAKMENDGLLRKDASGEELAKERGKERSQ</sequence>
<evidence type="ECO:0000313" key="2">
    <source>
        <dbReference type="EMBL" id="MBT1702206.1"/>
    </source>
</evidence>
<proteinExistence type="predicted"/>
<keyword evidence="3" id="KW-1185">Reference proteome</keyword>
<evidence type="ECO:0000256" key="1">
    <source>
        <dbReference type="SAM" id="SignalP"/>
    </source>
</evidence>
<dbReference type="EMBL" id="JAHESD010000004">
    <property type="protein sequence ID" value="MBT1702206.1"/>
    <property type="molecule type" value="Genomic_DNA"/>
</dbReference>
<feature type="chain" id="PRO_5045565394" description="DUF4136 domain-containing protein" evidence="1">
    <location>
        <begin position="25"/>
        <end position="231"/>
    </location>
</feature>
<feature type="signal peptide" evidence="1">
    <location>
        <begin position="1"/>
        <end position="24"/>
    </location>
</feature>
<dbReference type="Proteomes" id="UP000772618">
    <property type="component" value="Unassembled WGS sequence"/>
</dbReference>
<dbReference type="RefSeq" id="WP_254151980.1">
    <property type="nucleotide sequence ID" value="NZ_JAHESD010000004.1"/>
</dbReference>
<name>A0ABS5VM65_9BACT</name>
<gene>
    <name evidence="2" type="ORF">KK060_02890</name>
</gene>
<keyword evidence="1" id="KW-0732">Signal</keyword>